<dbReference type="GO" id="GO:0004497">
    <property type="term" value="F:monooxygenase activity"/>
    <property type="evidence" value="ECO:0007669"/>
    <property type="project" value="UniProtKB-KW"/>
</dbReference>
<dbReference type="PANTHER" id="PTHR42747">
    <property type="entry name" value="NITRONATE MONOOXYGENASE-RELATED"/>
    <property type="match status" value="1"/>
</dbReference>
<dbReference type="InterPro" id="IPR013785">
    <property type="entry name" value="Aldolase_TIM"/>
</dbReference>
<evidence type="ECO:0000256" key="3">
    <source>
        <dbReference type="ARBA" id="ARBA00022575"/>
    </source>
</evidence>
<comment type="catalytic activity">
    <reaction evidence="9">
        <text>3 propionate 3-nitronate + 3 O2 + H2O = 3 3-oxopropanoate + 2 nitrate + nitrite + H2O2 + 3 H(+)</text>
        <dbReference type="Rhea" id="RHEA:57332"/>
        <dbReference type="ChEBI" id="CHEBI:15377"/>
        <dbReference type="ChEBI" id="CHEBI:15378"/>
        <dbReference type="ChEBI" id="CHEBI:15379"/>
        <dbReference type="ChEBI" id="CHEBI:16240"/>
        <dbReference type="ChEBI" id="CHEBI:16301"/>
        <dbReference type="ChEBI" id="CHEBI:17632"/>
        <dbReference type="ChEBI" id="CHEBI:33190"/>
        <dbReference type="ChEBI" id="CHEBI:136067"/>
    </reaction>
</comment>
<name>A0ABP9VG06_9DEIO</name>
<evidence type="ECO:0000256" key="9">
    <source>
        <dbReference type="ARBA" id="ARBA00049401"/>
    </source>
</evidence>
<evidence type="ECO:0000256" key="5">
    <source>
        <dbReference type="ARBA" id="ARBA00022643"/>
    </source>
</evidence>
<evidence type="ECO:0000256" key="8">
    <source>
        <dbReference type="ARBA" id="ARBA00031155"/>
    </source>
</evidence>
<dbReference type="RefSeq" id="WP_353542611.1">
    <property type="nucleotide sequence ID" value="NZ_BAABRN010000027.1"/>
</dbReference>
<evidence type="ECO:0000256" key="2">
    <source>
        <dbReference type="ARBA" id="ARBA00009881"/>
    </source>
</evidence>
<evidence type="ECO:0000256" key="6">
    <source>
        <dbReference type="ARBA" id="ARBA00023002"/>
    </source>
</evidence>
<keyword evidence="3" id="KW-0216">Detoxification</keyword>
<keyword evidence="5" id="KW-0288">FMN</keyword>
<evidence type="ECO:0000313" key="10">
    <source>
        <dbReference type="EMBL" id="GAA5502642.1"/>
    </source>
</evidence>
<dbReference type="Gene3D" id="3.20.20.70">
    <property type="entry name" value="Aldolase class I"/>
    <property type="match status" value="1"/>
</dbReference>
<proteinExistence type="inferred from homology"/>
<dbReference type="PANTHER" id="PTHR42747:SF3">
    <property type="entry name" value="NITRONATE MONOOXYGENASE-RELATED"/>
    <property type="match status" value="1"/>
</dbReference>
<reference evidence="10 11" key="1">
    <citation type="submission" date="2024-02" db="EMBL/GenBank/DDBJ databases">
        <title>Deinococcus xinjiangensis NBRC 107630.</title>
        <authorList>
            <person name="Ichikawa N."/>
            <person name="Katano-Makiyama Y."/>
            <person name="Hidaka K."/>
        </authorList>
    </citation>
    <scope>NUCLEOTIDE SEQUENCE [LARGE SCALE GENOMIC DNA]</scope>
    <source>
        <strain evidence="10 11">NBRC 107630</strain>
    </source>
</reference>
<dbReference type="CDD" id="cd04730">
    <property type="entry name" value="NPD_like"/>
    <property type="match status" value="1"/>
</dbReference>
<dbReference type="InterPro" id="IPR004136">
    <property type="entry name" value="NMO"/>
</dbReference>
<dbReference type="SUPFAM" id="SSF51412">
    <property type="entry name" value="Inosine monophosphate dehydrogenase (IMPDH)"/>
    <property type="match status" value="1"/>
</dbReference>
<evidence type="ECO:0000256" key="4">
    <source>
        <dbReference type="ARBA" id="ARBA00022630"/>
    </source>
</evidence>
<dbReference type="EMBL" id="BAABRN010000027">
    <property type="protein sequence ID" value="GAA5502642.1"/>
    <property type="molecule type" value="Genomic_DNA"/>
</dbReference>
<keyword evidence="4" id="KW-0285">Flavoprotein</keyword>
<evidence type="ECO:0000256" key="1">
    <source>
        <dbReference type="ARBA" id="ARBA00001917"/>
    </source>
</evidence>
<comment type="cofactor">
    <cofactor evidence="1">
        <name>FMN</name>
        <dbReference type="ChEBI" id="CHEBI:58210"/>
    </cofactor>
</comment>
<sequence>MAALTRLGLHSPVILAPMAGGISTPALVAAVSEAGGLGSLGAAYLTPQQISAEIAAVRGLTQRPFAVNLFAPHATPQVTPEQIAAAEAELAPLHAALNLAPPKLPAQVQEDFAAQFEVVLQAAPAVFSFAFGRLERGSLEALKARGILTIGTATSLTEAQLLQSDGVDAVVLQGSAAGGHRGGWQRDDLAGTLDLVRAAHQSLSLPIIAAGGLMTAEAVRAALAAGADLVQCGTAFLRAAEAGTSAPYRAALAAAQAGQTTLTRSFSGRLARGLANTVTQELRRPLPYPYQNALTRPLRSAAAANHRAEFLSLWAGENFWQGREASAAELLAELSGGREKA</sequence>
<gene>
    <name evidence="10" type="primary">nmoA</name>
    <name evidence="10" type="ORF">Dxin01_02386</name>
</gene>
<evidence type="ECO:0000313" key="11">
    <source>
        <dbReference type="Proteomes" id="UP001458946"/>
    </source>
</evidence>
<protein>
    <recommendedName>
        <fullName evidence="8">Propionate 3-nitronate monooxygenase</fullName>
    </recommendedName>
</protein>
<evidence type="ECO:0000256" key="7">
    <source>
        <dbReference type="ARBA" id="ARBA00023033"/>
    </source>
</evidence>
<accession>A0ABP9VG06</accession>
<keyword evidence="6" id="KW-0560">Oxidoreductase</keyword>
<organism evidence="10 11">
    <name type="scientific">Deinococcus xinjiangensis</name>
    <dbReference type="NCBI Taxonomy" id="457454"/>
    <lineage>
        <taxon>Bacteria</taxon>
        <taxon>Thermotogati</taxon>
        <taxon>Deinococcota</taxon>
        <taxon>Deinococci</taxon>
        <taxon>Deinococcales</taxon>
        <taxon>Deinococcaceae</taxon>
        <taxon>Deinococcus</taxon>
    </lineage>
</organism>
<keyword evidence="11" id="KW-1185">Reference proteome</keyword>
<dbReference type="Pfam" id="PF03060">
    <property type="entry name" value="NMO"/>
    <property type="match status" value="1"/>
</dbReference>
<comment type="caution">
    <text evidence="10">The sequence shown here is derived from an EMBL/GenBank/DDBJ whole genome shotgun (WGS) entry which is preliminary data.</text>
</comment>
<keyword evidence="7 10" id="KW-0503">Monooxygenase</keyword>
<dbReference type="Proteomes" id="UP001458946">
    <property type="component" value="Unassembled WGS sequence"/>
</dbReference>
<comment type="similarity">
    <text evidence="2">Belongs to the nitronate monooxygenase family. NMO class I subfamily.</text>
</comment>